<dbReference type="AlphaFoldDB" id="A0A6M9PSW0"/>
<keyword evidence="1" id="KW-1133">Transmembrane helix</keyword>
<dbReference type="EMBL" id="CP028941">
    <property type="protein sequence ID" value="QKM61987.1"/>
    <property type="molecule type" value="Genomic_DNA"/>
</dbReference>
<feature type="transmembrane region" description="Helical" evidence="1">
    <location>
        <begin position="85"/>
        <end position="107"/>
    </location>
</feature>
<evidence type="ECO:0000313" key="3">
    <source>
        <dbReference type="Proteomes" id="UP000500806"/>
    </source>
</evidence>
<reference evidence="2 3" key="1">
    <citation type="submission" date="2018-04" db="EMBL/GenBank/DDBJ databases">
        <title>Polynucleobacter sp. LimPoW16 genome.</title>
        <authorList>
            <person name="Hahn M.W."/>
        </authorList>
    </citation>
    <scope>NUCLEOTIDE SEQUENCE [LARGE SCALE GENOMIC DNA]</scope>
    <source>
        <strain evidence="2 3">LimPoW16</strain>
    </source>
</reference>
<feature type="transmembrane region" description="Helical" evidence="1">
    <location>
        <begin position="113"/>
        <end position="130"/>
    </location>
</feature>
<evidence type="ECO:0000256" key="1">
    <source>
        <dbReference type="SAM" id="Phobius"/>
    </source>
</evidence>
<feature type="transmembrane region" description="Helical" evidence="1">
    <location>
        <begin position="185"/>
        <end position="206"/>
    </location>
</feature>
<sequence>MYFVSAGAISLFFFIVFYVLSSSENVVDGAIEQAFSMLFLATSLALLLGRGLIPDFLSIVIANGFAFYSLLLSSTSIRKLCKQKTLISTTVQCVLLVLYMSAFAWFHYIYPSFSIRVGLFSIVSLILLGDQFKTLWKYEKTSFARSLVLAALFAFLSIRLTRLVINILSGESSINLISPSPIQTIVLGMPTFLLPIFGVGMVILILDRKQLQLTIGDTFRKDTGIYLAKAGLNQLKLTLKKALVLGTPLNIALFRLSGASDYSSKYGYKRLYELKSLFALKLDKAVDPNEHCFVIELNEENYVVVYSGKNEDEFHEKTKKVCHQLTKEFVEPISVSLTSTILGGDSDDVDSILDRLYRNFDSSLNEKLVLVGAR</sequence>
<dbReference type="RefSeq" id="WP_173942139.1">
    <property type="nucleotide sequence ID" value="NZ_CBCSCD010000003.1"/>
</dbReference>
<organism evidence="2 3">
    <name type="scientific">Polynucleobacter antarcticus</name>
    <dbReference type="NCBI Taxonomy" id="1743162"/>
    <lineage>
        <taxon>Bacteria</taxon>
        <taxon>Pseudomonadati</taxon>
        <taxon>Pseudomonadota</taxon>
        <taxon>Betaproteobacteria</taxon>
        <taxon>Burkholderiales</taxon>
        <taxon>Burkholderiaceae</taxon>
        <taxon>Polynucleobacter</taxon>
    </lineage>
</organism>
<dbReference type="Proteomes" id="UP000500806">
    <property type="component" value="Chromosome"/>
</dbReference>
<dbReference type="KEGG" id="pani:DCO16_02155"/>
<keyword evidence="1" id="KW-0812">Transmembrane</keyword>
<proteinExistence type="predicted"/>
<evidence type="ECO:0008006" key="4">
    <source>
        <dbReference type="Google" id="ProtNLM"/>
    </source>
</evidence>
<keyword evidence="3" id="KW-1185">Reference proteome</keyword>
<protein>
    <recommendedName>
        <fullName evidence="4">GGDEF domain-containing protein</fullName>
    </recommendedName>
</protein>
<feature type="transmembrane region" description="Helical" evidence="1">
    <location>
        <begin position="142"/>
        <end position="165"/>
    </location>
</feature>
<gene>
    <name evidence="2" type="ORF">DCO16_02155</name>
</gene>
<name>A0A6M9PSW0_9BURK</name>
<evidence type="ECO:0000313" key="2">
    <source>
        <dbReference type="EMBL" id="QKM61987.1"/>
    </source>
</evidence>
<feature type="transmembrane region" description="Helical" evidence="1">
    <location>
        <begin position="53"/>
        <end position="73"/>
    </location>
</feature>
<keyword evidence="1" id="KW-0472">Membrane</keyword>
<accession>A0A6M9PSW0</accession>